<sequence>MLLNNVVNNQLVSICVPTYNGAKFLQESLDSVNAQSYKNIEVIISDDNSTDETLEICTKFKESTLFPVHIYNHQPQGIGANWNHCIERANGIYIKFLFQDDILYDTCIEEMMEIYKEYPEIGLVACKRDFIVDVNMKSEQTEIWIEKYNDLQIDYELFNDSIYYLTHAVFGKRSFLDSHRNKIGEPSCVMFRKEITKSIGLFDVRLKQILDYEYWYRILKNKPVIVINKPLVAFRIHENQATNVNSKAEINDYNMYHKILHKEYYHFLHDSLKESLDNEFSKSNELKKYVLKKYKSLKSKIKKWLR</sequence>
<accession>A0AAD0YIC9</accession>
<gene>
    <name evidence="2" type="ORF">EG349_10630</name>
    <name evidence="3" type="ORF">EG353_09085</name>
</gene>
<evidence type="ECO:0000313" key="3">
    <source>
        <dbReference type="EMBL" id="AZA95710.1"/>
    </source>
</evidence>
<dbReference type="AlphaFoldDB" id="A0AAD0YIC9"/>
<evidence type="ECO:0000259" key="1">
    <source>
        <dbReference type="Pfam" id="PF00535"/>
    </source>
</evidence>
<proteinExistence type="predicted"/>
<dbReference type="PANTHER" id="PTHR22916:SF3">
    <property type="entry name" value="UDP-GLCNAC:BETAGAL BETA-1,3-N-ACETYLGLUCOSAMINYLTRANSFERASE-LIKE PROTEIN 1"/>
    <property type="match status" value="1"/>
</dbReference>
<name>A0AAD0YIC9_9FLAO</name>
<dbReference type="SUPFAM" id="SSF53448">
    <property type="entry name" value="Nucleotide-diphospho-sugar transferases"/>
    <property type="match status" value="1"/>
</dbReference>
<dbReference type="EMBL" id="CP033912">
    <property type="protein sequence ID" value="AZA95710.1"/>
    <property type="molecule type" value="Genomic_DNA"/>
</dbReference>
<evidence type="ECO:0000313" key="4">
    <source>
        <dbReference type="Proteomes" id="UP000274073"/>
    </source>
</evidence>
<dbReference type="Proteomes" id="UP000281741">
    <property type="component" value="Chromosome"/>
</dbReference>
<evidence type="ECO:0000313" key="2">
    <source>
        <dbReference type="EMBL" id="AZA87211.1"/>
    </source>
</evidence>
<dbReference type="EMBL" id="CP033915">
    <property type="protein sequence ID" value="AZA87211.1"/>
    <property type="molecule type" value="Genomic_DNA"/>
</dbReference>
<protein>
    <submittedName>
        <fullName evidence="2">Glycosyltransferase</fullName>
    </submittedName>
</protein>
<dbReference type="InterPro" id="IPR029044">
    <property type="entry name" value="Nucleotide-diphossugar_trans"/>
</dbReference>
<dbReference type="Pfam" id="PF00535">
    <property type="entry name" value="Glycos_transf_2"/>
    <property type="match status" value="1"/>
</dbReference>
<organism evidence="2 4">
    <name type="scientific">Chryseobacterium shandongense</name>
    <dbReference type="NCBI Taxonomy" id="1493872"/>
    <lineage>
        <taxon>Bacteria</taxon>
        <taxon>Pseudomonadati</taxon>
        <taxon>Bacteroidota</taxon>
        <taxon>Flavobacteriia</taxon>
        <taxon>Flavobacteriales</taxon>
        <taxon>Weeksellaceae</taxon>
        <taxon>Chryseobacterium group</taxon>
        <taxon>Chryseobacterium</taxon>
    </lineage>
</organism>
<evidence type="ECO:0000313" key="5">
    <source>
        <dbReference type="Proteomes" id="UP000281741"/>
    </source>
</evidence>
<reference evidence="4 5" key="1">
    <citation type="submission" date="2018-11" db="EMBL/GenBank/DDBJ databases">
        <title>Proposal to divide the Flavobacteriaceae and reorganize its genera based on Amino Acid Identity values calculated from whole genome sequences.</title>
        <authorList>
            <person name="Nicholson A.C."/>
            <person name="Gulvik C.A."/>
            <person name="Whitney A.M."/>
            <person name="Humrighouse B.W."/>
            <person name="Bell M."/>
            <person name="Holmes B."/>
            <person name="Steigerwalt A.G."/>
            <person name="Villarma A."/>
            <person name="Sheth M."/>
            <person name="Batra D."/>
            <person name="Pryor J."/>
            <person name="Bernardet J.-F."/>
            <person name="Hugo C."/>
            <person name="Kampfer P."/>
            <person name="Newman J."/>
            <person name="McQuiston J.R."/>
        </authorList>
    </citation>
    <scope>NUCLEOTIDE SEQUENCE [LARGE SCALE GENOMIC DNA]</scope>
    <source>
        <strain evidence="2 4">G0207</strain>
        <strain evidence="3 5">H5143</strain>
    </source>
</reference>
<dbReference type="GO" id="GO:0016758">
    <property type="term" value="F:hexosyltransferase activity"/>
    <property type="evidence" value="ECO:0007669"/>
    <property type="project" value="UniProtKB-ARBA"/>
</dbReference>
<feature type="domain" description="Glycosyltransferase 2-like" evidence="1">
    <location>
        <begin position="13"/>
        <end position="175"/>
    </location>
</feature>
<dbReference type="Proteomes" id="UP000274073">
    <property type="component" value="Chromosome"/>
</dbReference>
<keyword evidence="5" id="KW-1185">Reference proteome</keyword>
<dbReference type="InterPro" id="IPR001173">
    <property type="entry name" value="Glyco_trans_2-like"/>
</dbReference>
<dbReference type="Gene3D" id="3.90.550.10">
    <property type="entry name" value="Spore Coat Polysaccharide Biosynthesis Protein SpsA, Chain A"/>
    <property type="match status" value="1"/>
</dbReference>
<dbReference type="PANTHER" id="PTHR22916">
    <property type="entry name" value="GLYCOSYLTRANSFERASE"/>
    <property type="match status" value="1"/>
</dbReference>